<dbReference type="PROSITE" id="PS50089">
    <property type="entry name" value="ZF_RING_2"/>
    <property type="match status" value="1"/>
</dbReference>
<dbReference type="GO" id="GO:0008270">
    <property type="term" value="F:zinc ion binding"/>
    <property type="evidence" value="ECO:0007669"/>
    <property type="project" value="UniProtKB-KW"/>
</dbReference>
<reference evidence="3 4" key="1">
    <citation type="submission" date="2018-06" db="EMBL/GenBank/DDBJ databases">
        <title>WGS assembly of Brassica rapa FPsc.</title>
        <authorList>
            <person name="Bowman J."/>
            <person name="Kohchi T."/>
            <person name="Yamato K."/>
            <person name="Jenkins J."/>
            <person name="Shu S."/>
            <person name="Ishizaki K."/>
            <person name="Yamaoka S."/>
            <person name="Nishihama R."/>
            <person name="Nakamura Y."/>
            <person name="Berger F."/>
            <person name="Adam C."/>
            <person name="Aki S."/>
            <person name="Althoff F."/>
            <person name="Araki T."/>
            <person name="Arteaga-Vazquez M."/>
            <person name="Balasubrmanian S."/>
            <person name="Bauer D."/>
            <person name="Boehm C."/>
            <person name="Briginshaw L."/>
            <person name="Caballero-Perez J."/>
            <person name="Catarino B."/>
            <person name="Chen F."/>
            <person name="Chiyoda S."/>
            <person name="Chovatia M."/>
            <person name="Davies K."/>
            <person name="Delmans M."/>
            <person name="Demura T."/>
            <person name="Dierschke T."/>
            <person name="Dolan L."/>
            <person name="Dorantes-Acosta A."/>
            <person name="Eklund D."/>
            <person name="Florent S."/>
            <person name="Flores-Sandoval E."/>
            <person name="Fujiyama A."/>
            <person name="Fukuzawa H."/>
            <person name="Galik B."/>
            <person name="Grimanelli D."/>
            <person name="Grimwood J."/>
            <person name="Grossniklaus U."/>
            <person name="Hamada T."/>
            <person name="Haseloff J."/>
            <person name="Hetherington A."/>
            <person name="Higo A."/>
            <person name="Hirakawa Y."/>
            <person name="Hundley H."/>
            <person name="Ikeda Y."/>
            <person name="Inoue K."/>
            <person name="Inoue S."/>
            <person name="Ishida S."/>
            <person name="Jia Q."/>
            <person name="Kakita M."/>
            <person name="Kanazawa T."/>
            <person name="Kawai Y."/>
            <person name="Kawashima T."/>
            <person name="Kennedy M."/>
            <person name="Kinose K."/>
            <person name="Kinoshita T."/>
            <person name="Kohara Y."/>
            <person name="Koide E."/>
            <person name="Komatsu K."/>
            <person name="Kopischke S."/>
            <person name="Kubo M."/>
            <person name="Kyozuka J."/>
            <person name="Lagercrantz U."/>
            <person name="Lin S."/>
            <person name="Lindquist E."/>
            <person name="Lipzen A."/>
            <person name="Lu C."/>
            <person name="Luna E."/>
            <person name="Martienssen R."/>
            <person name="Minamino N."/>
            <person name="Mizutani M."/>
            <person name="Mizutani M."/>
            <person name="Mochizuki N."/>
            <person name="Monte I."/>
            <person name="Mosher R."/>
            <person name="Nagasaki H."/>
            <person name="Nakagami H."/>
            <person name="Naramoto S."/>
            <person name="Nishitani K."/>
            <person name="Ohtani M."/>
            <person name="Okamoto T."/>
            <person name="Okumura M."/>
            <person name="Phillips J."/>
            <person name="Pollak B."/>
            <person name="Reinders A."/>
            <person name="Roevekamp M."/>
            <person name="Sano R."/>
            <person name="Sawa S."/>
            <person name="Schmid M."/>
            <person name="Shirakawa M."/>
            <person name="Solano R."/>
            <person name="Spunde A."/>
            <person name="Suetsugu N."/>
            <person name="Sugano S."/>
            <person name="Sugiyama A."/>
            <person name="Sun R."/>
            <person name="Suzuki Y."/>
            <person name="Takenaka M."/>
            <person name="Takezawa D."/>
            <person name="Tomogane H."/>
            <person name="Tsuzuki M."/>
            <person name="Ueda T."/>
            <person name="Umeda M."/>
            <person name="Ward J."/>
            <person name="Watanabe Y."/>
            <person name="Yazaki K."/>
            <person name="Yokoyama R."/>
            <person name="Yoshitake Y."/>
            <person name="Yotsui I."/>
            <person name="Zachgo S."/>
            <person name="Schmutz J."/>
        </authorList>
    </citation>
    <scope>NUCLEOTIDE SEQUENCE [LARGE SCALE GENOMIC DNA]</scope>
    <source>
        <strain evidence="4">cv. B-3</strain>
    </source>
</reference>
<feature type="domain" description="RING-type" evidence="2">
    <location>
        <begin position="161"/>
        <end position="202"/>
    </location>
</feature>
<dbReference type="AlphaFoldDB" id="A0A397YY75"/>
<dbReference type="PANTHER" id="PTHR22765:SF434">
    <property type="entry name" value="GB|AAD18119.1-RELATED"/>
    <property type="match status" value="1"/>
</dbReference>
<evidence type="ECO:0000256" key="1">
    <source>
        <dbReference type="PROSITE-ProRule" id="PRU00175"/>
    </source>
</evidence>
<name>A0A397YY75_BRACM</name>
<keyword evidence="1" id="KW-0479">Metal-binding</keyword>
<dbReference type="SMART" id="SM00184">
    <property type="entry name" value="RING"/>
    <property type="match status" value="1"/>
</dbReference>
<dbReference type="InterPro" id="IPR013083">
    <property type="entry name" value="Znf_RING/FYVE/PHD"/>
</dbReference>
<dbReference type="PANTHER" id="PTHR22765">
    <property type="entry name" value="RING FINGER AND PROTEASE ASSOCIATED DOMAIN-CONTAINING"/>
    <property type="match status" value="1"/>
</dbReference>
<keyword evidence="1" id="KW-0862">Zinc</keyword>
<evidence type="ECO:0000313" key="3">
    <source>
        <dbReference type="EMBL" id="RID54983.1"/>
    </source>
</evidence>
<organism evidence="3 4">
    <name type="scientific">Brassica campestris</name>
    <name type="common">Field mustard</name>
    <dbReference type="NCBI Taxonomy" id="3711"/>
    <lineage>
        <taxon>Eukaryota</taxon>
        <taxon>Viridiplantae</taxon>
        <taxon>Streptophyta</taxon>
        <taxon>Embryophyta</taxon>
        <taxon>Tracheophyta</taxon>
        <taxon>Spermatophyta</taxon>
        <taxon>Magnoliopsida</taxon>
        <taxon>eudicotyledons</taxon>
        <taxon>Gunneridae</taxon>
        <taxon>Pentapetalae</taxon>
        <taxon>rosids</taxon>
        <taxon>malvids</taxon>
        <taxon>Brassicales</taxon>
        <taxon>Brassicaceae</taxon>
        <taxon>Brassiceae</taxon>
        <taxon>Brassica</taxon>
    </lineage>
</organism>
<gene>
    <name evidence="3" type="ORF">BRARA_G02267</name>
</gene>
<dbReference type="EMBL" id="CM010634">
    <property type="protein sequence ID" value="RID54983.1"/>
    <property type="molecule type" value="Genomic_DNA"/>
</dbReference>
<dbReference type="Pfam" id="PF13639">
    <property type="entry name" value="zf-RING_2"/>
    <property type="match status" value="1"/>
</dbReference>
<dbReference type="InterPro" id="IPR001841">
    <property type="entry name" value="Znf_RING"/>
</dbReference>
<accession>A0A397YY75</accession>
<evidence type="ECO:0000313" key="4">
    <source>
        <dbReference type="Proteomes" id="UP000264353"/>
    </source>
</evidence>
<dbReference type="Gene3D" id="3.30.40.10">
    <property type="entry name" value="Zinc/RING finger domain, C3HC4 (zinc finger)"/>
    <property type="match status" value="1"/>
</dbReference>
<dbReference type="Proteomes" id="UP000264353">
    <property type="component" value="Chromosome A7"/>
</dbReference>
<evidence type="ECO:0000259" key="2">
    <source>
        <dbReference type="PROSITE" id="PS50089"/>
    </source>
</evidence>
<sequence length="206" mass="23860">MTEYTDFEYTISPRRQSSTTPLTVELTCTEVRRRKVRYRNGVITSSPLLPEKNTVHQSGFIRLKQSNDDVAVEISRGPNETTVTSSSSEPTINYSLDCAKIILQILRRFGVTKYGSTTILYRGVIEVKIWKIITKVCRIYGMTIEEYFSDPTLEEENDNECVICMEEFKQGKVVSTLICDHRFHGQCISKWKKISHQCPLCRFRFH</sequence>
<dbReference type="InterPro" id="IPR051826">
    <property type="entry name" value="E3_ubiquitin-ligase_domain"/>
</dbReference>
<dbReference type="SUPFAM" id="SSF57850">
    <property type="entry name" value="RING/U-box"/>
    <property type="match status" value="1"/>
</dbReference>
<proteinExistence type="predicted"/>
<protein>
    <recommendedName>
        <fullName evidence="2">RING-type domain-containing protein</fullName>
    </recommendedName>
</protein>
<keyword evidence="1" id="KW-0863">Zinc-finger</keyword>